<organism evidence="6 7">
    <name type="scientific">Gordonia hankookensis</name>
    <dbReference type="NCBI Taxonomy" id="589403"/>
    <lineage>
        <taxon>Bacteria</taxon>
        <taxon>Bacillati</taxon>
        <taxon>Actinomycetota</taxon>
        <taxon>Actinomycetes</taxon>
        <taxon>Mycobacteriales</taxon>
        <taxon>Gordoniaceae</taxon>
        <taxon>Gordonia</taxon>
    </lineage>
</organism>
<dbReference type="InterPro" id="IPR014105">
    <property type="entry name" value="Carotenoid/retinoid_OxRdtase"/>
</dbReference>
<dbReference type="NCBIfam" id="TIGR02734">
    <property type="entry name" value="crtI_fam"/>
    <property type="match status" value="1"/>
</dbReference>
<comment type="pathway">
    <text evidence="1 4">Carotenoid biosynthesis.</text>
</comment>
<keyword evidence="3 4" id="KW-0560">Oxidoreductase</keyword>
<dbReference type="InterPro" id="IPR002937">
    <property type="entry name" value="Amino_oxidase"/>
</dbReference>
<evidence type="ECO:0000259" key="5">
    <source>
        <dbReference type="Pfam" id="PF01593"/>
    </source>
</evidence>
<dbReference type="Proteomes" id="UP000602395">
    <property type="component" value="Unassembled WGS sequence"/>
</dbReference>
<proteinExistence type="inferred from homology"/>
<name>A0ABR7WBG3_9ACTN</name>
<evidence type="ECO:0000256" key="2">
    <source>
        <dbReference type="ARBA" id="ARBA00022746"/>
    </source>
</evidence>
<dbReference type="Gene3D" id="3.50.50.60">
    <property type="entry name" value="FAD/NAD(P)-binding domain"/>
    <property type="match status" value="2"/>
</dbReference>
<reference evidence="6 7" key="1">
    <citation type="submission" date="2020-09" db="EMBL/GenBank/DDBJ databases">
        <title>Novel species in genus Gordonia.</title>
        <authorList>
            <person name="Zhang G."/>
        </authorList>
    </citation>
    <scope>NUCLEOTIDE SEQUENCE [LARGE SCALE GENOMIC DNA]</scope>
    <source>
        <strain evidence="6 7">ON-33</strain>
    </source>
</reference>
<comment type="caution">
    <text evidence="6">The sequence shown here is derived from an EMBL/GenBank/DDBJ whole genome shotgun (WGS) entry which is preliminary data.</text>
</comment>
<keyword evidence="2 4" id="KW-0125">Carotenoid biosynthesis</keyword>
<dbReference type="RefSeq" id="WP_190266860.1">
    <property type="nucleotide sequence ID" value="NZ_BAABAD010000004.1"/>
</dbReference>
<evidence type="ECO:0000256" key="4">
    <source>
        <dbReference type="RuleBase" id="RU362075"/>
    </source>
</evidence>
<dbReference type="Pfam" id="PF01593">
    <property type="entry name" value="Amino_oxidase"/>
    <property type="match status" value="1"/>
</dbReference>
<dbReference type="PANTHER" id="PTHR43734:SF1">
    <property type="entry name" value="PHYTOENE DESATURASE"/>
    <property type="match status" value="1"/>
</dbReference>
<dbReference type="PANTHER" id="PTHR43734">
    <property type="entry name" value="PHYTOENE DESATURASE"/>
    <property type="match status" value="1"/>
</dbReference>
<dbReference type="EMBL" id="JACWMS010000002">
    <property type="protein sequence ID" value="MBD1320121.1"/>
    <property type="molecule type" value="Genomic_DNA"/>
</dbReference>
<evidence type="ECO:0000256" key="1">
    <source>
        <dbReference type="ARBA" id="ARBA00004829"/>
    </source>
</evidence>
<dbReference type="InterPro" id="IPR036188">
    <property type="entry name" value="FAD/NAD-bd_sf"/>
</dbReference>
<dbReference type="SUPFAM" id="SSF51905">
    <property type="entry name" value="FAD/NAD(P)-binding domain"/>
    <property type="match status" value="1"/>
</dbReference>
<keyword evidence="7" id="KW-1185">Reference proteome</keyword>
<evidence type="ECO:0000313" key="6">
    <source>
        <dbReference type="EMBL" id="MBD1320121.1"/>
    </source>
</evidence>
<accession>A0ABR7WBG3</accession>
<feature type="domain" description="Amine oxidase" evidence="5">
    <location>
        <begin position="16"/>
        <end position="511"/>
    </location>
</feature>
<sequence>MTDTSARRIVVIGGGVAGLATAALLAEDGHDVTVVEKNDGVGGRAGSWEKDGFRFDTGPSWWLMPEVFDRFFRLLGTTTEEQIDLIRLEPAYRVFFEGFAGSIDITGDEARNRSLFESIESGAGTALADYLASAREVYDLAVRRFLYTNFDTMGAYAGLPVLKQARTLIRLLTTTLDSHVAQRFSDIRLRQILGYPAVFLGSSPDRTPAMYKLMSWLDLADGVRYPEGGFVRLPEALAALAAERGVKIHTGCAATAILTTPRTRVLPRRPRATVTGVRISDTDGVEQELPADIVVGAADLHHVETGLLPRPLQTFPDAWWERAVSGPGAVLVFLGIRGATPNLGHHTLFFSADWTGNFDAIFESPTRIPDPASLYVCRPSATDATVAPDGHENLFLLVPIPPDPGLGSGGVDGHGDRLIEDIADRAIDLVSRWADIPELAERIVVRKTVGPADFVEDLNSWSGGALGPAHTLGQSAFFRASNRSRMVDGLFYAGSSTTPGIGIPMCLISAELVRKRIRGDRSVGPTA</sequence>
<evidence type="ECO:0000256" key="3">
    <source>
        <dbReference type="ARBA" id="ARBA00023002"/>
    </source>
</evidence>
<gene>
    <name evidence="6" type="primary">crtI</name>
    <name evidence="6" type="ORF">IDF66_11025</name>
</gene>
<evidence type="ECO:0000313" key="7">
    <source>
        <dbReference type="Proteomes" id="UP000602395"/>
    </source>
</evidence>
<dbReference type="PRINTS" id="PR00419">
    <property type="entry name" value="ADXRDTASE"/>
</dbReference>
<protein>
    <submittedName>
        <fullName evidence="6">Phytoene desaturase</fullName>
    </submittedName>
</protein>
<comment type="similarity">
    <text evidence="4">Belongs to the carotenoid/retinoid oxidoreductase family.</text>
</comment>